<dbReference type="InterPro" id="IPR039799">
    <property type="entry name" value="ALR/ERV"/>
</dbReference>
<evidence type="ECO:0000313" key="10">
    <source>
        <dbReference type="Proteomes" id="UP000521943"/>
    </source>
</evidence>
<protein>
    <recommendedName>
        <fullName evidence="6">Sulfhydryl oxidase</fullName>
        <ecNumber evidence="6">1.8.3.2</ecNumber>
    </recommendedName>
</protein>
<dbReference type="GO" id="GO:0050660">
    <property type="term" value="F:flavin adenine dinucleotide binding"/>
    <property type="evidence" value="ECO:0007669"/>
    <property type="project" value="TreeGrafter"/>
</dbReference>
<dbReference type="Pfam" id="PF04777">
    <property type="entry name" value="Evr1_Alr"/>
    <property type="match status" value="1"/>
</dbReference>
<dbReference type="GO" id="GO:0016971">
    <property type="term" value="F:flavin-dependent sulfhydryl oxidase activity"/>
    <property type="evidence" value="ECO:0007669"/>
    <property type="project" value="InterPro"/>
</dbReference>
<dbReference type="AlphaFoldDB" id="A0A8H6HGX0"/>
<evidence type="ECO:0000256" key="7">
    <source>
        <dbReference type="SAM" id="SignalP"/>
    </source>
</evidence>
<comment type="cofactor">
    <cofactor evidence="1 6">
        <name>FAD</name>
        <dbReference type="ChEBI" id="CHEBI:57692"/>
    </cofactor>
</comment>
<proteinExistence type="predicted"/>
<evidence type="ECO:0000256" key="6">
    <source>
        <dbReference type="RuleBase" id="RU371123"/>
    </source>
</evidence>
<dbReference type="PROSITE" id="PS51324">
    <property type="entry name" value="ERV_ALR"/>
    <property type="match status" value="1"/>
</dbReference>
<dbReference type="Gene3D" id="1.20.120.310">
    <property type="entry name" value="ERV/ALR sulfhydryl oxidase domain"/>
    <property type="match status" value="1"/>
</dbReference>
<keyword evidence="3 6" id="KW-0274">FAD</keyword>
<accession>A0A8H6HGX0</accession>
<keyword evidence="2 6" id="KW-0285">Flavoprotein</keyword>
<reference evidence="9 10" key="1">
    <citation type="submission" date="2020-07" db="EMBL/GenBank/DDBJ databases">
        <title>Comparative genomics of pyrophilous fungi reveals a link between fire events and developmental genes.</title>
        <authorList>
            <consortium name="DOE Joint Genome Institute"/>
            <person name="Steindorff A.S."/>
            <person name="Carver A."/>
            <person name="Calhoun S."/>
            <person name="Stillman K."/>
            <person name="Liu H."/>
            <person name="Lipzen A."/>
            <person name="Pangilinan J."/>
            <person name="Labutti K."/>
            <person name="Bruns T.D."/>
            <person name="Grigoriev I.V."/>
        </authorList>
    </citation>
    <scope>NUCLEOTIDE SEQUENCE [LARGE SCALE GENOMIC DNA]</scope>
    <source>
        <strain evidence="9 10">CBS 144469</strain>
    </source>
</reference>
<feature type="chain" id="PRO_5034455764" description="Sulfhydryl oxidase" evidence="7">
    <location>
        <begin position="28"/>
        <end position="255"/>
    </location>
</feature>
<dbReference type="InterPro" id="IPR036774">
    <property type="entry name" value="ERV/ALR_sulphydryl_oxid_sf"/>
</dbReference>
<evidence type="ECO:0000256" key="4">
    <source>
        <dbReference type="ARBA" id="ARBA00023002"/>
    </source>
</evidence>
<feature type="signal peptide" evidence="7">
    <location>
        <begin position="1"/>
        <end position="27"/>
    </location>
</feature>
<dbReference type="PANTHER" id="PTHR12645:SF1">
    <property type="entry name" value="FAD-LINKED SULFHYDRYL OXIDASE ERV2"/>
    <property type="match status" value="1"/>
</dbReference>
<keyword evidence="5" id="KW-1015">Disulfide bond</keyword>
<evidence type="ECO:0000256" key="2">
    <source>
        <dbReference type="ARBA" id="ARBA00022630"/>
    </source>
</evidence>
<dbReference type="SUPFAM" id="SSF69000">
    <property type="entry name" value="FAD-dependent thiol oxidase"/>
    <property type="match status" value="1"/>
</dbReference>
<evidence type="ECO:0000256" key="3">
    <source>
        <dbReference type="ARBA" id="ARBA00022827"/>
    </source>
</evidence>
<dbReference type="Proteomes" id="UP000521943">
    <property type="component" value="Unassembled WGS sequence"/>
</dbReference>
<dbReference type="OrthoDB" id="59470at2759"/>
<evidence type="ECO:0000259" key="8">
    <source>
        <dbReference type="PROSITE" id="PS51324"/>
    </source>
</evidence>
<sequence length="255" mass="27618">MISRFARSLLVVVTILVLVTMLGMLHAPSREAYIDPWTGQLFGEGGVEEHLAVVAAAKEQAGKILQNVPVVKVNAKAAAKGGVIMPKLGNETAKAELGRATWKLMHTMTLRFPKKPNADERQALSSYFYLMSRLYPCGECATEFQQLLAKYPPQTSSRLAASQWLCGVHNEVNKRLRKPMFDCAHVDAAYDCGCGDGDEDAEKGAEGGEAKVKVNKGNVAKVRSGSRKGGEVVVELDEEEGTHDDLTGIDMIRGG</sequence>
<keyword evidence="4 6" id="KW-0560">Oxidoreductase</keyword>
<feature type="domain" description="ERV/ALR sulfhydryl oxidase" evidence="8">
    <location>
        <begin position="90"/>
        <end position="190"/>
    </location>
</feature>
<name>A0A8H6HGX0_9AGAR</name>
<dbReference type="EC" id="1.8.3.2" evidence="6"/>
<evidence type="ECO:0000313" key="9">
    <source>
        <dbReference type="EMBL" id="KAF6746788.1"/>
    </source>
</evidence>
<keyword evidence="7" id="KW-0732">Signal</keyword>
<evidence type="ECO:0000256" key="5">
    <source>
        <dbReference type="ARBA" id="ARBA00023157"/>
    </source>
</evidence>
<dbReference type="GO" id="GO:0005739">
    <property type="term" value="C:mitochondrion"/>
    <property type="evidence" value="ECO:0007669"/>
    <property type="project" value="TreeGrafter"/>
</dbReference>
<keyword evidence="10" id="KW-1185">Reference proteome</keyword>
<dbReference type="PANTHER" id="PTHR12645">
    <property type="entry name" value="ALR/ERV"/>
    <property type="match status" value="1"/>
</dbReference>
<evidence type="ECO:0000256" key="1">
    <source>
        <dbReference type="ARBA" id="ARBA00001974"/>
    </source>
</evidence>
<organism evidence="9 10">
    <name type="scientific">Ephemerocybe angulata</name>
    <dbReference type="NCBI Taxonomy" id="980116"/>
    <lineage>
        <taxon>Eukaryota</taxon>
        <taxon>Fungi</taxon>
        <taxon>Dikarya</taxon>
        <taxon>Basidiomycota</taxon>
        <taxon>Agaricomycotina</taxon>
        <taxon>Agaricomycetes</taxon>
        <taxon>Agaricomycetidae</taxon>
        <taxon>Agaricales</taxon>
        <taxon>Agaricineae</taxon>
        <taxon>Psathyrellaceae</taxon>
        <taxon>Ephemerocybe</taxon>
    </lineage>
</organism>
<dbReference type="InterPro" id="IPR017905">
    <property type="entry name" value="ERV/ALR_sulphydryl_oxidase"/>
</dbReference>
<dbReference type="EMBL" id="JACGCI010000089">
    <property type="protein sequence ID" value="KAF6746788.1"/>
    <property type="molecule type" value="Genomic_DNA"/>
</dbReference>
<dbReference type="FunFam" id="1.20.120.310:FF:000002">
    <property type="entry name" value="Sulfhydryl oxidase"/>
    <property type="match status" value="1"/>
</dbReference>
<gene>
    <name evidence="9" type="ORF">DFP72DRAFT_922276</name>
</gene>
<comment type="catalytic activity">
    <reaction evidence="6">
        <text>2 R'C(R)SH + O2 = R'C(R)S-S(R)CR' + H2O2</text>
        <dbReference type="Rhea" id="RHEA:17357"/>
        <dbReference type="ChEBI" id="CHEBI:15379"/>
        <dbReference type="ChEBI" id="CHEBI:16240"/>
        <dbReference type="ChEBI" id="CHEBI:16520"/>
        <dbReference type="ChEBI" id="CHEBI:17412"/>
        <dbReference type="EC" id="1.8.3.2"/>
    </reaction>
</comment>
<comment type="caution">
    <text evidence="9">The sequence shown here is derived from an EMBL/GenBank/DDBJ whole genome shotgun (WGS) entry which is preliminary data.</text>
</comment>